<dbReference type="RefSeq" id="WP_136952743.1">
    <property type="nucleotide sequence ID" value="NZ_CP039712.1"/>
</dbReference>
<proteinExistence type="predicted"/>
<name>A0A4D7CU79_9ENTE</name>
<dbReference type="GO" id="GO:0015179">
    <property type="term" value="F:L-amino acid transmembrane transporter activity"/>
    <property type="evidence" value="ECO:0007669"/>
    <property type="project" value="TreeGrafter"/>
</dbReference>
<dbReference type="AlphaFoldDB" id="A0A4D7CU79"/>
<dbReference type="Proteomes" id="UP000298615">
    <property type="component" value="Chromosome"/>
</dbReference>
<evidence type="ECO:0000256" key="3">
    <source>
        <dbReference type="ARBA" id="ARBA00022989"/>
    </source>
</evidence>
<dbReference type="OrthoDB" id="3181223at2"/>
<keyword evidence="4" id="KW-0472">Membrane</keyword>
<dbReference type="PANTHER" id="PTHR11785:SF512">
    <property type="entry name" value="SOBREMESA, ISOFORM B"/>
    <property type="match status" value="1"/>
</dbReference>
<evidence type="ECO:0000313" key="5">
    <source>
        <dbReference type="EMBL" id="QCI85901.1"/>
    </source>
</evidence>
<dbReference type="EMBL" id="CP039712">
    <property type="protein sequence ID" value="QCI85901.1"/>
    <property type="molecule type" value="Genomic_DNA"/>
</dbReference>
<protein>
    <submittedName>
        <fullName evidence="5">Amino acid permease</fullName>
    </submittedName>
</protein>
<gene>
    <name evidence="5" type="ORF">FA707_02490</name>
</gene>
<dbReference type="Gene3D" id="1.20.1740.10">
    <property type="entry name" value="Amino acid/polyamine transporter I"/>
    <property type="match status" value="1"/>
</dbReference>
<dbReference type="PANTHER" id="PTHR11785">
    <property type="entry name" value="AMINO ACID TRANSPORTER"/>
    <property type="match status" value="1"/>
</dbReference>
<keyword evidence="2" id="KW-0812">Transmembrane</keyword>
<dbReference type="InterPro" id="IPR002293">
    <property type="entry name" value="AA/rel_permease1"/>
</dbReference>
<dbReference type="Pfam" id="PF13520">
    <property type="entry name" value="AA_permease_2"/>
    <property type="match status" value="1"/>
</dbReference>
<keyword evidence="6" id="KW-1185">Reference proteome</keyword>
<comment type="subcellular location">
    <subcellularLocation>
        <location evidence="1">Membrane</location>
        <topology evidence="1">Multi-pass membrane protein</topology>
    </subcellularLocation>
</comment>
<dbReference type="InterPro" id="IPR050598">
    <property type="entry name" value="AminoAcid_Transporter"/>
</dbReference>
<evidence type="ECO:0000313" key="6">
    <source>
        <dbReference type="Proteomes" id="UP000298615"/>
    </source>
</evidence>
<evidence type="ECO:0000256" key="4">
    <source>
        <dbReference type="ARBA" id="ARBA00023136"/>
    </source>
</evidence>
<dbReference type="PIRSF" id="PIRSF006060">
    <property type="entry name" value="AA_transporter"/>
    <property type="match status" value="1"/>
</dbReference>
<accession>A0A4D7CU79</accession>
<sequence>MKSELKKEITFFPALATVMGTVIGAGVFFKSATVYSLTDNESLGLIAWLLGGIISICAGLTGAELAASIPKTGGMMVYIERAYGKLASFLLGWAQTIVYFPANIAALSIIFATQFINLFHLNEQLLIIIAILCATSITLINLLGAKIGGAFQSITTIFKLIPLFLIIIFGLMTPHTVDVSLLPDSITASGSLWSKLGNGLLATMFAYDGWILVGNIAGEMKNPKKDLPKAISLGLFFVMIVYLLMNLALLFALPMSDIAGNSNASSDAAKVLFGQLGGKLVTLGILISVYGGINGYTMTGMRVPFAMAERQLLPFNQFFLKLTNKTKVPFNSSLVILAIAILMMFSGSFDLLTDMLVFVIWIFYTLTFVAVFILRKREPDLARPYKVPLYPVIPLVAILGGLFIVINTLFTQTSLALVGILLTVLGLPVYYFKQKK</sequence>
<dbReference type="KEGG" id="vao:FA707_02490"/>
<organism evidence="5 6">
    <name type="scientific">Vagococcus zengguangii</name>
    <dbReference type="NCBI Taxonomy" id="2571750"/>
    <lineage>
        <taxon>Bacteria</taxon>
        <taxon>Bacillati</taxon>
        <taxon>Bacillota</taxon>
        <taxon>Bacilli</taxon>
        <taxon>Lactobacillales</taxon>
        <taxon>Enterococcaceae</taxon>
        <taxon>Vagococcus</taxon>
    </lineage>
</organism>
<reference evidence="5 6" key="1">
    <citation type="submission" date="2019-04" db="EMBL/GenBank/DDBJ databases">
        <title>Vagococcus sp. nov., isolated from faeces of yaks (Bos grunniens).</title>
        <authorList>
            <person name="Ge Y."/>
        </authorList>
    </citation>
    <scope>NUCLEOTIDE SEQUENCE [LARGE SCALE GENOMIC DNA]</scope>
    <source>
        <strain evidence="5 6">MN-17</strain>
    </source>
</reference>
<dbReference type="GO" id="GO:0016020">
    <property type="term" value="C:membrane"/>
    <property type="evidence" value="ECO:0007669"/>
    <property type="project" value="UniProtKB-SubCell"/>
</dbReference>
<dbReference type="FunFam" id="1.20.1740.10:FF:000051">
    <property type="entry name" value="Amino acid permease"/>
    <property type="match status" value="1"/>
</dbReference>
<evidence type="ECO:0000256" key="1">
    <source>
        <dbReference type="ARBA" id="ARBA00004141"/>
    </source>
</evidence>
<keyword evidence="3" id="KW-1133">Transmembrane helix</keyword>
<evidence type="ECO:0000256" key="2">
    <source>
        <dbReference type="ARBA" id="ARBA00022692"/>
    </source>
</evidence>